<comment type="caution">
    <text evidence="1">The sequence shown here is derived from an EMBL/GenBank/DDBJ whole genome shotgun (WGS) entry which is preliminary data.</text>
</comment>
<evidence type="ECO:0000313" key="1">
    <source>
        <dbReference type="EMBL" id="GAH25542.1"/>
    </source>
</evidence>
<dbReference type="EMBL" id="BARU01002225">
    <property type="protein sequence ID" value="GAH25542.1"/>
    <property type="molecule type" value="Genomic_DNA"/>
</dbReference>
<gene>
    <name evidence="1" type="ORF">S03H2_05352</name>
</gene>
<organism evidence="1">
    <name type="scientific">marine sediment metagenome</name>
    <dbReference type="NCBI Taxonomy" id="412755"/>
    <lineage>
        <taxon>unclassified sequences</taxon>
        <taxon>metagenomes</taxon>
        <taxon>ecological metagenomes</taxon>
    </lineage>
</organism>
<name>X1DZ42_9ZZZZ</name>
<reference evidence="1" key="1">
    <citation type="journal article" date="2014" name="Front. Microbiol.">
        <title>High frequency of phylogenetically diverse reductive dehalogenase-homologous genes in deep subseafloor sedimentary metagenomes.</title>
        <authorList>
            <person name="Kawai M."/>
            <person name="Futagami T."/>
            <person name="Toyoda A."/>
            <person name="Takaki Y."/>
            <person name="Nishi S."/>
            <person name="Hori S."/>
            <person name="Arai W."/>
            <person name="Tsubouchi T."/>
            <person name="Morono Y."/>
            <person name="Uchiyama I."/>
            <person name="Ito T."/>
            <person name="Fujiyama A."/>
            <person name="Inagaki F."/>
            <person name="Takami H."/>
        </authorList>
    </citation>
    <scope>NUCLEOTIDE SEQUENCE</scope>
    <source>
        <strain evidence="1">Expedition CK06-06</strain>
    </source>
</reference>
<proteinExistence type="predicted"/>
<sequence>MKISVIEARDLSEAWFLCLRKTLTEGYEYKIERGSYAGQHRKELDFVVVQVSGFDY</sequence>
<protein>
    <submittedName>
        <fullName evidence="1">Uncharacterized protein</fullName>
    </submittedName>
</protein>
<dbReference type="AlphaFoldDB" id="X1DZ42"/>
<accession>X1DZ42</accession>